<evidence type="ECO:0000313" key="1">
    <source>
        <dbReference type="EMBL" id="MBA0590288.1"/>
    </source>
</evidence>
<gene>
    <name evidence="1" type="ORF">Gorai_019001</name>
</gene>
<reference evidence="1 2" key="1">
    <citation type="journal article" date="2019" name="Genome Biol. Evol.">
        <title>Insights into the evolution of the New World diploid cottons (Gossypium, subgenus Houzingenia) based on genome sequencing.</title>
        <authorList>
            <person name="Grover C.E."/>
            <person name="Arick M.A. 2nd"/>
            <person name="Thrash A."/>
            <person name="Conover J.L."/>
            <person name="Sanders W.S."/>
            <person name="Peterson D.G."/>
            <person name="Frelichowski J.E."/>
            <person name="Scheffler J.A."/>
            <person name="Scheffler B.E."/>
            <person name="Wendel J.F."/>
        </authorList>
    </citation>
    <scope>NUCLEOTIDE SEQUENCE [LARGE SCALE GENOMIC DNA]</scope>
    <source>
        <strain evidence="1">8</strain>
        <tissue evidence="1">Leaf</tissue>
    </source>
</reference>
<accession>A0A7J8PM53</accession>
<dbReference type="Proteomes" id="UP000593578">
    <property type="component" value="Unassembled WGS sequence"/>
</dbReference>
<dbReference type="EMBL" id="JABEZZ010000007">
    <property type="protein sequence ID" value="MBA0590288.1"/>
    <property type="molecule type" value="Genomic_DNA"/>
</dbReference>
<comment type="caution">
    <text evidence="1">The sequence shown here is derived from an EMBL/GenBank/DDBJ whole genome shotgun (WGS) entry which is preliminary data.</text>
</comment>
<proteinExistence type="predicted"/>
<dbReference type="AlphaFoldDB" id="A0A7J8PM53"/>
<name>A0A7J8PM53_GOSRA</name>
<organism evidence="1 2">
    <name type="scientific">Gossypium raimondii</name>
    <name type="common">Peruvian cotton</name>
    <name type="synonym">Gossypium klotzschianum subsp. raimondii</name>
    <dbReference type="NCBI Taxonomy" id="29730"/>
    <lineage>
        <taxon>Eukaryota</taxon>
        <taxon>Viridiplantae</taxon>
        <taxon>Streptophyta</taxon>
        <taxon>Embryophyta</taxon>
        <taxon>Tracheophyta</taxon>
        <taxon>Spermatophyta</taxon>
        <taxon>Magnoliopsida</taxon>
        <taxon>eudicotyledons</taxon>
        <taxon>Gunneridae</taxon>
        <taxon>Pentapetalae</taxon>
        <taxon>rosids</taxon>
        <taxon>malvids</taxon>
        <taxon>Malvales</taxon>
        <taxon>Malvaceae</taxon>
        <taxon>Malvoideae</taxon>
        <taxon>Gossypium</taxon>
    </lineage>
</organism>
<sequence>MLKYLNYSRCPGNGFYTYSAFIIAA</sequence>
<protein>
    <submittedName>
        <fullName evidence="1">Uncharacterized protein</fullName>
    </submittedName>
</protein>
<evidence type="ECO:0000313" key="2">
    <source>
        <dbReference type="Proteomes" id="UP000593578"/>
    </source>
</evidence>